<organism evidence="2 3">
    <name type="scientific">Vigna angularis var. angularis</name>
    <dbReference type="NCBI Taxonomy" id="157739"/>
    <lineage>
        <taxon>Eukaryota</taxon>
        <taxon>Viridiplantae</taxon>
        <taxon>Streptophyta</taxon>
        <taxon>Embryophyta</taxon>
        <taxon>Tracheophyta</taxon>
        <taxon>Spermatophyta</taxon>
        <taxon>Magnoliopsida</taxon>
        <taxon>eudicotyledons</taxon>
        <taxon>Gunneridae</taxon>
        <taxon>Pentapetalae</taxon>
        <taxon>rosids</taxon>
        <taxon>fabids</taxon>
        <taxon>Fabales</taxon>
        <taxon>Fabaceae</taxon>
        <taxon>Papilionoideae</taxon>
        <taxon>50 kb inversion clade</taxon>
        <taxon>NPAAA clade</taxon>
        <taxon>indigoferoid/millettioid clade</taxon>
        <taxon>Phaseoleae</taxon>
        <taxon>Vigna</taxon>
    </lineage>
</organism>
<feature type="compositionally biased region" description="Low complexity" evidence="1">
    <location>
        <begin position="69"/>
        <end position="81"/>
    </location>
</feature>
<sequence>MDLFLSSKLKVYLAREKKQHVGEEAALTGAAFQSKTPSSNPSKGENGGAAAHTSRPTALESTMVIDDGSTSTNSSSHQTSSKLQAASTCTAASLKWESMVEDNFRERGRSVLQN</sequence>
<dbReference type="AlphaFoldDB" id="A0A0S3RGK4"/>
<reference evidence="2 3" key="1">
    <citation type="journal article" date="2015" name="Sci. Rep.">
        <title>The power of single molecule real-time sequencing technology in the de novo assembly of a eukaryotic genome.</title>
        <authorList>
            <person name="Sakai H."/>
            <person name="Naito K."/>
            <person name="Ogiso-Tanaka E."/>
            <person name="Takahashi Y."/>
            <person name="Iseki K."/>
            <person name="Muto C."/>
            <person name="Satou K."/>
            <person name="Teruya K."/>
            <person name="Shiroma A."/>
            <person name="Shimoji M."/>
            <person name="Hirano T."/>
            <person name="Itoh T."/>
            <person name="Kaga A."/>
            <person name="Tomooka N."/>
        </authorList>
    </citation>
    <scope>NUCLEOTIDE SEQUENCE [LARGE SCALE GENOMIC DNA]</scope>
    <source>
        <strain evidence="3">cv. Shumari</strain>
    </source>
</reference>
<evidence type="ECO:0000313" key="3">
    <source>
        <dbReference type="Proteomes" id="UP000291084"/>
    </source>
</evidence>
<protein>
    <submittedName>
        <fullName evidence="2">Uncharacterized protein</fullName>
    </submittedName>
</protein>
<evidence type="ECO:0000313" key="2">
    <source>
        <dbReference type="EMBL" id="BAT79622.1"/>
    </source>
</evidence>
<gene>
    <name evidence="2" type="primary">Vigan.02G253700</name>
    <name evidence="2" type="ORF">VIGAN_02253700</name>
</gene>
<name>A0A0S3RGK4_PHAAN</name>
<feature type="compositionally biased region" description="Polar residues" evidence="1">
    <location>
        <begin position="31"/>
        <end position="43"/>
    </location>
</feature>
<dbReference type="Proteomes" id="UP000291084">
    <property type="component" value="Chromosome 2"/>
</dbReference>
<proteinExistence type="predicted"/>
<accession>A0A0S3RGK4</accession>
<feature type="region of interest" description="Disordered" evidence="1">
    <location>
        <begin position="29"/>
        <end position="85"/>
    </location>
</feature>
<dbReference type="EMBL" id="AP015035">
    <property type="protein sequence ID" value="BAT79622.1"/>
    <property type="molecule type" value="Genomic_DNA"/>
</dbReference>
<keyword evidence="3" id="KW-1185">Reference proteome</keyword>
<evidence type="ECO:0000256" key="1">
    <source>
        <dbReference type="SAM" id="MobiDB-lite"/>
    </source>
</evidence>